<dbReference type="InterPro" id="IPR020846">
    <property type="entry name" value="MFS_dom"/>
</dbReference>
<keyword evidence="4 6" id="KW-1133">Transmembrane helix</keyword>
<dbReference type="AlphaFoldDB" id="A0A9P6YN72"/>
<dbReference type="InterPro" id="IPR011701">
    <property type="entry name" value="MFS"/>
</dbReference>
<feature type="transmembrane region" description="Helical" evidence="6">
    <location>
        <begin position="350"/>
        <end position="369"/>
    </location>
</feature>
<comment type="subcellular location">
    <subcellularLocation>
        <location evidence="1">Membrane</location>
        <topology evidence="1">Multi-pass membrane protein</topology>
    </subcellularLocation>
</comment>
<dbReference type="Gene3D" id="1.20.1250.20">
    <property type="entry name" value="MFS general substrate transporter like domains"/>
    <property type="match status" value="2"/>
</dbReference>
<accession>A0A9P6YN72</accession>
<keyword evidence="2" id="KW-0813">Transport</keyword>
<dbReference type="PANTHER" id="PTHR43791">
    <property type="entry name" value="PERMEASE-RELATED"/>
    <property type="match status" value="1"/>
</dbReference>
<evidence type="ECO:0000259" key="7">
    <source>
        <dbReference type="PROSITE" id="PS50850"/>
    </source>
</evidence>
<organism evidence="8 9">
    <name type="scientific">Rhizopus oryzae</name>
    <name type="common">Mucormycosis agent</name>
    <name type="synonym">Rhizopus arrhizus var. delemar</name>
    <dbReference type="NCBI Taxonomy" id="64495"/>
    <lineage>
        <taxon>Eukaryota</taxon>
        <taxon>Fungi</taxon>
        <taxon>Fungi incertae sedis</taxon>
        <taxon>Mucoromycota</taxon>
        <taxon>Mucoromycotina</taxon>
        <taxon>Mucoromycetes</taxon>
        <taxon>Mucorales</taxon>
        <taxon>Mucorineae</taxon>
        <taxon>Rhizopodaceae</taxon>
        <taxon>Rhizopus</taxon>
    </lineage>
</organism>
<evidence type="ECO:0000313" key="9">
    <source>
        <dbReference type="Proteomes" id="UP000717996"/>
    </source>
</evidence>
<feature type="transmembrane region" description="Helical" evidence="6">
    <location>
        <begin position="88"/>
        <end position="109"/>
    </location>
</feature>
<protein>
    <recommendedName>
        <fullName evidence="7">Major facilitator superfamily (MFS) profile domain-containing protein</fullName>
    </recommendedName>
</protein>
<dbReference type="Pfam" id="PF07690">
    <property type="entry name" value="MFS_1"/>
    <property type="match status" value="1"/>
</dbReference>
<feature type="transmembrane region" description="Helical" evidence="6">
    <location>
        <begin position="285"/>
        <end position="309"/>
    </location>
</feature>
<dbReference type="GO" id="GO:0016020">
    <property type="term" value="C:membrane"/>
    <property type="evidence" value="ECO:0007669"/>
    <property type="project" value="UniProtKB-SubCell"/>
</dbReference>
<feature type="transmembrane region" description="Helical" evidence="6">
    <location>
        <begin position="411"/>
        <end position="434"/>
    </location>
</feature>
<evidence type="ECO:0000313" key="8">
    <source>
        <dbReference type="EMBL" id="KAG1552662.1"/>
    </source>
</evidence>
<evidence type="ECO:0000256" key="6">
    <source>
        <dbReference type="SAM" id="Phobius"/>
    </source>
</evidence>
<reference evidence="8" key="1">
    <citation type="journal article" date="2020" name="Microb. Genom.">
        <title>Genetic diversity of clinical and environmental Mucorales isolates obtained from an investigation of mucormycosis cases among solid organ transplant recipients.</title>
        <authorList>
            <person name="Nguyen M.H."/>
            <person name="Kaul D."/>
            <person name="Muto C."/>
            <person name="Cheng S.J."/>
            <person name="Richter R.A."/>
            <person name="Bruno V.M."/>
            <person name="Liu G."/>
            <person name="Beyhan S."/>
            <person name="Sundermann A.J."/>
            <person name="Mounaud S."/>
            <person name="Pasculle A.W."/>
            <person name="Nierman W.C."/>
            <person name="Driscoll E."/>
            <person name="Cumbie R."/>
            <person name="Clancy C.J."/>
            <person name="Dupont C.L."/>
        </authorList>
    </citation>
    <scope>NUCLEOTIDE SEQUENCE</scope>
    <source>
        <strain evidence="8">GL16</strain>
    </source>
</reference>
<comment type="caution">
    <text evidence="8">The sequence shown here is derived from an EMBL/GenBank/DDBJ whole genome shotgun (WGS) entry which is preliminary data.</text>
</comment>
<feature type="transmembrane region" description="Helical" evidence="6">
    <location>
        <begin position="184"/>
        <end position="205"/>
    </location>
</feature>
<evidence type="ECO:0000256" key="4">
    <source>
        <dbReference type="ARBA" id="ARBA00022989"/>
    </source>
</evidence>
<dbReference type="GO" id="GO:0022857">
    <property type="term" value="F:transmembrane transporter activity"/>
    <property type="evidence" value="ECO:0007669"/>
    <property type="project" value="InterPro"/>
</dbReference>
<proteinExistence type="predicted"/>
<feature type="transmembrane region" description="Helical" evidence="6">
    <location>
        <begin position="121"/>
        <end position="143"/>
    </location>
</feature>
<evidence type="ECO:0000256" key="3">
    <source>
        <dbReference type="ARBA" id="ARBA00022692"/>
    </source>
</evidence>
<feature type="transmembrane region" description="Helical" evidence="6">
    <location>
        <begin position="217"/>
        <end position="239"/>
    </location>
</feature>
<evidence type="ECO:0000256" key="5">
    <source>
        <dbReference type="ARBA" id="ARBA00023136"/>
    </source>
</evidence>
<name>A0A9P6YN72_RHIOR</name>
<dbReference type="OrthoDB" id="2985014at2759"/>
<dbReference type="Proteomes" id="UP000717996">
    <property type="component" value="Unassembled WGS sequence"/>
</dbReference>
<feature type="transmembrane region" description="Helical" evidence="6">
    <location>
        <begin position="155"/>
        <end position="172"/>
    </location>
</feature>
<feature type="domain" description="Major facilitator superfamily (MFS) profile" evidence="7">
    <location>
        <begin position="58"/>
        <end position="453"/>
    </location>
</feature>
<dbReference type="InterPro" id="IPR036259">
    <property type="entry name" value="MFS_trans_sf"/>
</dbReference>
<keyword evidence="3 6" id="KW-0812">Transmembrane</keyword>
<gene>
    <name evidence="8" type="ORF">G6F51_001076</name>
</gene>
<dbReference type="FunFam" id="1.20.1250.20:FF:000018">
    <property type="entry name" value="MFS transporter permease"/>
    <property type="match status" value="1"/>
</dbReference>
<dbReference type="PANTHER" id="PTHR43791:SF36">
    <property type="entry name" value="TRANSPORTER, PUTATIVE (AFU_ORTHOLOGUE AFUA_6G08340)-RELATED"/>
    <property type="match status" value="1"/>
</dbReference>
<feature type="transmembrane region" description="Helical" evidence="6">
    <location>
        <begin position="321"/>
        <end position="338"/>
    </location>
</feature>
<keyword evidence="5 6" id="KW-0472">Membrane</keyword>
<dbReference type="PROSITE" id="PS50850">
    <property type="entry name" value="MFS"/>
    <property type="match status" value="1"/>
</dbReference>
<evidence type="ECO:0000256" key="1">
    <source>
        <dbReference type="ARBA" id="ARBA00004141"/>
    </source>
</evidence>
<dbReference type="EMBL" id="JAANIT010000074">
    <property type="protein sequence ID" value="KAG1552662.1"/>
    <property type="molecule type" value="Genomic_DNA"/>
</dbReference>
<dbReference type="SUPFAM" id="SSF103473">
    <property type="entry name" value="MFS general substrate transporter"/>
    <property type="match status" value="1"/>
</dbReference>
<evidence type="ECO:0000256" key="2">
    <source>
        <dbReference type="ARBA" id="ARBA00022448"/>
    </source>
</evidence>
<sequence>MLNSQTNEEINIGFSHIAGLNMSKESCGELTLKKSFESQLIDKKREQKLIARTIDRHIMPLFCVFYFIDFLDRTNIGNASLGGIKNDLNLTSEQLSLAISAFFITYLIFEVPSNIALKRSTAAFWLSFIMLVWGIVTLCMAFTKNFQSLLVCRLLLGAAESGYVPGILYVLSKLYRPDEFSKRVAVLLCMTALSGVVSGPIAYGTSFLEGRKGLHGWQYLFIIEGVPTICLGIISYIFLFDNIEQVSWLTDDQKAFHKLYIQVPEAHIHVDVRAIIKAILDWKTIMFSLCYFLCGINLISFQIFTPIIVNGFGFSVLNSQLLSAPPSVMLAAAIYLGGYLTDKHKNKRGIIIAIGFLITAVGFMLLRILEDRWAKYGSLFIIPFGVGVQCKKDKIAANVGWSAINFPILDIRAVAVAIIIMFGSGGGVVASYLYPFKDQPTYCRYHCLYKKET</sequence>